<keyword evidence="1" id="KW-1133">Transmembrane helix</keyword>
<feature type="transmembrane region" description="Helical" evidence="1">
    <location>
        <begin position="36"/>
        <end position="57"/>
    </location>
</feature>
<accession>U2V2Q2</accession>
<comment type="caution">
    <text evidence="2">The sequence shown here is derived from an EMBL/GenBank/DDBJ whole genome shotgun (WGS) entry which is preliminary data.</text>
</comment>
<sequence length="221" mass="22682">MARMSELSWRVAVGVACVVAAVAADAAIVAWDPSAGAGPSLAVLAATALALLAPTLAQLRVVASAERLLDERCDPASLVRRGDAMGLSAPIPRNGLYRTEAVLLHRYGIALADVGRPADAAVVRRRIEDGLGMRRRPARSMDCAVMAMLLADLCARLGDAGAAQGYAAQFLEGLERVPRSARGGIDGGLGAVGGVTVRSSAALFLPAHVAPARLAEGTSRP</sequence>
<proteinExistence type="predicted"/>
<evidence type="ECO:0000256" key="1">
    <source>
        <dbReference type="SAM" id="Phobius"/>
    </source>
</evidence>
<keyword evidence="1" id="KW-0472">Membrane</keyword>
<dbReference type="AlphaFoldDB" id="U2V2Q2"/>
<dbReference type="Proteomes" id="UP000016638">
    <property type="component" value="Unassembled WGS sequence"/>
</dbReference>
<name>U2V2Q2_9ACTN</name>
<feature type="non-terminal residue" evidence="2">
    <location>
        <position position="221"/>
    </location>
</feature>
<protein>
    <submittedName>
        <fullName evidence="2">Uncharacterized protein</fullName>
    </submittedName>
</protein>
<gene>
    <name evidence="2" type="ORF">HMPREF1316_2497</name>
</gene>
<dbReference type="STRING" id="1125712.HMPREF1316_2497"/>
<evidence type="ECO:0000313" key="2">
    <source>
        <dbReference type="EMBL" id="ERL09637.1"/>
    </source>
</evidence>
<keyword evidence="3" id="KW-1185">Reference proteome</keyword>
<dbReference type="EMBL" id="AWEZ01000023">
    <property type="protein sequence ID" value="ERL09637.1"/>
    <property type="molecule type" value="Genomic_DNA"/>
</dbReference>
<organism evidence="2 3">
    <name type="scientific">Olsenella profusa F0195</name>
    <dbReference type="NCBI Taxonomy" id="1125712"/>
    <lineage>
        <taxon>Bacteria</taxon>
        <taxon>Bacillati</taxon>
        <taxon>Actinomycetota</taxon>
        <taxon>Coriobacteriia</taxon>
        <taxon>Coriobacteriales</taxon>
        <taxon>Atopobiaceae</taxon>
        <taxon>Olsenella</taxon>
    </lineage>
</organism>
<dbReference type="RefSeq" id="WP_021725504.1">
    <property type="nucleotide sequence ID" value="NZ_AWEZ01000023.1"/>
</dbReference>
<evidence type="ECO:0000313" key="3">
    <source>
        <dbReference type="Proteomes" id="UP000016638"/>
    </source>
</evidence>
<keyword evidence="1" id="KW-0812">Transmembrane</keyword>
<dbReference type="OrthoDB" id="9840826at2"/>
<reference evidence="2 3" key="1">
    <citation type="submission" date="2013-08" db="EMBL/GenBank/DDBJ databases">
        <authorList>
            <person name="Durkin A.S."/>
            <person name="Haft D.R."/>
            <person name="McCorrison J."/>
            <person name="Torralba M."/>
            <person name="Gillis M."/>
            <person name="Haft D.H."/>
            <person name="Methe B."/>
            <person name="Sutton G."/>
            <person name="Nelson K.E."/>
        </authorList>
    </citation>
    <scope>NUCLEOTIDE SEQUENCE [LARGE SCALE GENOMIC DNA]</scope>
    <source>
        <strain evidence="2 3">F0195</strain>
    </source>
</reference>